<dbReference type="EMBL" id="FN594975">
    <property type="protein sequence ID" value="CCB45152.1"/>
    <property type="molecule type" value="Genomic_DNA"/>
</dbReference>
<keyword evidence="2" id="KW-1185">Reference proteome</keyword>
<dbReference type="HOGENOM" id="CLU_3056735_0_0_1"/>
<dbReference type="InParanoid" id="F6GYW6"/>
<dbReference type="PaxDb" id="29760-VIT_00s0253g00180.t01"/>
<accession>F6GYW6</accession>
<name>F6GYW6_VITVI</name>
<proteinExistence type="predicted"/>
<evidence type="ECO:0000313" key="1">
    <source>
        <dbReference type="EMBL" id="CCB45152.1"/>
    </source>
</evidence>
<dbReference type="AlphaFoldDB" id="F6GYW6"/>
<evidence type="ECO:0000313" key="2">
    <source>
        <dbReference type="Proteomes" id="UP000009183"/>
    </source>
</evidence>
<feature type="non-terminal residue" evidence="1">
    <location>
        <position position="1"/>
    </location>
</feature>
<reference evidence="2" key="1">
    <citation type="journal article" date="2007" name="Nature">
        <title>The grapevine genome sequence suggests ancestral hexaploidization in major angiosperm phyla.</title>
        <authorList>
            <consortium name="The French-Italian Public Consortium for Grapevine Genome Characterization."/>
            <person name="Jaillon O."/>
            <person name="Aury J.-M."/>
            <person name="Noel B."/>
            <person name="Policriti A."/>
            <person name="Clepet C."/>
            <person name="Casagrande A."/>
            <person name="Choisne N."/>
            <person name="Aubourg S."/>
            <person name="Vitulo N."/>
            <person name="Jubin C."/>
            <person name="Vezzi A."/>
            <person name="Legeai F."/>
            <person name="Hugueney P."/>
            <person name="Dasilva C."/>
            <person name="Horner D."/>
            <person name="Mica E."/>
            <person name="Jublot D."/>
            <person name="Poulain J."/>
            <person name="Bruyere C."/>
            <person name="Billault A."/>
            <person name="Segurens B."/>
            <person name="Gouyvenoux M."/>
            <person name="Ugarte E."/>
            <person name="Cattonaro F."/>
            <person name="Anthouard V."/>
            <person name="Vico V."/>
            <person name="Del Fabbro C."/>
            <person name="Alaux M."/>
            <person name="Di Gaspero G."/>
            <person name="Dumas V."/>
            <person name="Felice N."/>
            <person name="Paillard S."/>
            <person name="Juman I."/>
            <person name="Moroldo M."/>
            <person name="Scalabrin S."/>
            <person name="Canaguier A."/>
            <person name="Le Clainche I."/>
            <person name="Malacrida G."/>
            <person name="Durand E."/>
            <person name="Pesole G."/>
            <person name="Laucou V."/>
            <person name="Chatelet P."/>
            <person name="Merdinoglu D."/>
            <person name="Delledonne M."/>
            <person name="Pezzotti M."/>
            <person name="Lecharny A."/>
            <person name="Scarpelli C."/>
            <person name="Artiguenave F."/>
            <person name="Pe M.E."/>
            <person name="Valle G."/>
            <person name="Morgante M."/>
            <person name="Caboche M."/>
            <person name="Adam-Blondon A.-F."/>
            <person name="Weissenbach J."/>
            <person name="Quetier F."/>
            <person name="Wincker P."/>
        </authorList>
    </citation>
    <scope>NUCLEOTIDE SEQUENCE [LARGE SCALE GENOMIC DNA]</scope>
    <source>
        <strain evidence="2">cv. Pinot noir / PN40024</strain>
    </source>
</reference>
<protein>
    <submittedName>
        <fullName evidence="1">Uncharacterized protein</fullName>
    </submittedName>
</protein>
<dbReference type="Proteomes" id="UP000009183">
    <property type="component" value="Unassembled WGS sequence, unordered"/>
</dbReference>
<organism evidence="1 2">
    <name type="scientific">Vitis vinifera</name>
    <name type="common">Grape</name>
    <dbReference type="NCBI Taxonomy" id="29760"/>
    <lineage>
        <taxon>Eukaryota</taxon>
        <taxon>Viridiplantae</taxon>
        <taxon>Streptophyta</taxon>
        <taxon>Embryophyta</taxon>
        <taxon>Tracheophyta</taxon>
        <taxon>Spermatophyta</taxon>
        <taxon>Magnoliopsida</taxon>
        <taxon>eudicotyledons</taxon>
        <taxon>Gunneridae</taxon>
        <taxon>Pentapetalae</taxon>
        <taxon>rosids</taxon>
        <taxon>Vitales</taxon>
        <taxon>Vitaceae</taxon>
        <taxon>Viteae</taxon>
        <taxon>Vitis</taxon>
    </lineage>
</organism>
<gene>
    <name evidence="1" type="ORF">VIT_00s0253g00180</name>
</gene>
<sequence>AMQLAPGFLRQLENECISYGSVGGKHTLYVVLAFLPLSLAIGWNNMPRESGYLD</sequence>